<evidence type="ECO:0008006" key="4">
    <source>
        <dbReference type="Google" id="ProtNLM"/>
    </source>
</evidence>
<feature type="region of interest" description="Disordered" evidence="1">
    <location>
        <begin position="81"/>
        <end position="126"/>
    </location>
</feature>
<dbReference type="EMBL" id="JAZDUA010000029">
    <property type="protein sequence ID" value="KAK7872113.1"/>
    <property type="molecule type" value="Genomic_DNA"/>
</dbReference>
<sequence>MSTRLTLEERRKLAAWMEVFRSSTIERNKFQQFFSNDPPKPFKTIRRLYVKFVRTGSVSNDCKGNSGLSRSIRMEDIINVEDTMMSPRKSSTRPTLETGITRTSVVNSPPRSGNEAVPHSNDTGPF</sequence>
<proteinExistence type="predicted"/>
<evidence type="ECO:0000313" key="3">
    <source>
        <dbReference type="Proteomes" id="UP001378592"/>
    </source>
</evidence>
<evidence type="ECO:0000256" key="1">
    <source>
        <dbReference type="SAM" id="MobiDB-lite"/>
    </source>
</evidence>
<organism evidence="2 3">
    <name type="scientific">Gryllus longicercus</name>
    <dbReference type="NCBI Taxonomy" id="2509291"/>
    <lineage>
        <taxon>Eukaryota</taxon>
        <taxon>Metazoa</taxon>
        <taxon>Ecdysozoa</taxon>
        <taxon>Arthropoda</taxon>
        <taxon>Hexapoda</taxon>
        <taxon>Insecta</taxon>
        <taxon>Pterygota</taxon>
        <taxon>Neoptera</taxon>
        <taxon>Polyneoptera</taxon>
        <taxon>Orthoptera</taxon>
        <taxon>Ensifera</taxon>
        <taxon>Gryllidea</taxon>
        <taxon>Grylloidea</taxon>
        <taxon>Gryllidae</taxon>
        <taxon>Gryllinae</taxon>
        <taxon>Gryllus</taxon>
    </lineage>
</organism>
<name>A0AAN9Z8B8_9ORTH</name>
<protein>
    <recommendedName>
        <fullName evidence="4">DUF4817 domain-containing protein</fullName>
    </recommendedName>
</protein>
<dbReference type="AlphaFoldDB" id="A0AAN9Z8B8"/>
<reference evidence="2 3" key="1">
    <citation type="submission" date="2024-03" db="EMBL/GenBank/DDBJ databases">
        <title>The genome assembly and annotation of the cricket Gryllus longicercus Weissman &amp; Gray.</title>
        <authorList>
            <person name="Szrajer S."/>
            <person name="Gray D."/>
            <person name="Ylla G."/>
        </authorList>
    </citation>
    <scope>NUCLEOTIDE SEQUENCE [LARGE SCALE GENOMIC DNA]</scope>
    <source>
        <strain evidence="2">DAG 2021-001</strain>
        <tissue evidence="2">Whole body minus gut</tissue>
    </source>
</reference>
<feature type="compositionally biased region" description="Polar residues" evidence="1">
    <location>
        <begin position="88"/>
        <end position="111"/>
    </location>
</feature>
<keyword evidence="3" id="KW-1185">Reference proteome</keyword>
<comment type="caution">
    <text evidence="2">The sequence shown here is derived from an EMBL/GenBank/DDBJ whole genome shotgun (WGS) entry which is preliminary data.</text>
</comment>
<accession>A0AAN9Z8B8</accession>
<dbReference type="Proteomes" id="UP001378592">
    <property type="component" value="Unassembled WGS sequence"/>
</dbReference>
<evidence type="ECO:0000313" key="2">
    <source>
        <dbReference type="EMBL" id="KAK7872113.1"/>
    </source>
</evidence>
<gene>
    <name evidence="2" type="ORF">R5R35_005189</name>
</gene>